<name>A0A0P7ZY67_9CYAN</name>
<comment type="caution">
    <text evidence="1">The sequence shown here is derived from an EMBL/GenBank/DDBJ whole genome shotgun (WGS) entry which is preliminary data.</text>
</comment>
<gene>
    <name evidence="1" type="ORF">HLUCCA11_10945</name>
</gene>
<dbReference type="PANTHER" id="PTHR37029">
    <property type="entry name" value="SSR1768 PROTEIN"/>
    <property type="match status" value="1"/>
</dbReference>
<dbReference type="Pfam" id="PF10049">
    <property type="entry name" value="DUF2283"/>
    <property type="match status" value="1"/>
</dbReference>
<proteinExistence type="predicted"/>
<sequence length="79" mass="8806">MKVLYDENKDILQISFNLATIEETAQIAPGLILDYDEDGNVIGVELRQASKKVDDPYNMAYVVDNANLNKPPLKGDSYS</sequence>
<dbReference type="AlphaFoldDB" id="A0A0P7ZY67"/>
<evidence type="ECO:0000313" key="2">
    <source>
        <dbReference type="Proteomes" id="UP000050465"/>
    </source>
</evidence>
<protein>
    <submittedName>
        <fullName evidence="1">Putative conserved small protein</fullName>
    </submittedName>
</protein>
<accession>A0A0P7ZY67</accession>
<dbReference type="EMBL" id="LJZR01000012">
    <property type="protein sequence ID" value="KPQ35472.1"/>
    <property type="molecule type" value="Genomic_DNA"/>
</dbReference>
<evidence type="ECO:0000313" key="1">
    <source>
        <dbReference type="EMBL" id="KPQ35472.1"/>
    </source>
</evidence>
<reference evidence="1 2" key="1">
    <citation type="submission" date="2015-09" db="EMBL/GenBank/DDBJ databases">
        <title>Identification and resolution of microdiversity through metagenomic sequencing of parallel consortia.</title>
        <authorList>
            <person name="Nelson W.C."/>
            <person name="Romine M.F."/>
            <person name="Lindemann S.R."/>
        </authorList>
    </citation>
    <scope>NUCLEOTIDE SEQUENCE [LARGE SCALE GENOMIC DNA]</scope>
    <source>
        <strain evidence="1">Ana</strain>
    </source>
</reference>
<dbReference type="InterPro" id="IPR019270">
    <property type="entry name" value="DUF2283"/>
</dbReference>
<dbReference type="PANTHER" id="PTHR37029:SF1">
    <property type="entry name" value="SSR1768 PROTEIN"/>
    <property type="match status" value="1"/>
</dbReference>
<dbReference type="Proteomes" id="UP000050465">
    <property type="component" value="Unassembled WGS sequence"/>
</dbReference>
<organism evidence="1 2">
    <name type="scientific">Phormidesmis priestleyi Ana</name>
    <dbReference type="NCBI Taxonomy" id="1666911"/>
    <lineage>
        <taxon>Bacteria</taxon>
        <taxon>Bacillati</taxon>
        <taxon>Cyanobacteriota</taxon>
        <taxon>Cyanophyceae</taxon>
        <taxon>Leptolyngbyales</taxon>
        <taxon>Leptolyngbyaceae</taxon>
        <taxon>Phormidesmis</taxon>
    </lineage>
</organism>
<dbReference type="STRING" id="1666911.HLUCCA11_10945"/>